<evidence type="ECO:0000256" key="8">
    <source>
        <dbReference type="ARBA" id="ARBA00022967"/>
    </source>
</evidence>
<name>A0A191F7Q5_9DIPT</name>
<evidence type="ECO:0000313" key="17">
    <source>
        <dbReference type="EMBL" id="AMN09039.1"/>
    </source>
</evidence>
<geneLocation type="mitochondrion" evidence="17"/>
<feature type="transmembrane region" description="Helical" evidence="16">
    <location>
        <begin position="23"/>
        <end position="43"/>
    </location>
</feature>
<feature type="transmembrane region" description="Helical" evidence="16">
    <location>
        <begin position="143"/>
        <end position="163"/>
    </location>
</feature>
<comment type="subcellular location">
    <subcellularLocation>
        <location evidence="1">Mitochondrion membrane</location>
        <topology evidence="1">Multi-pass membrane protein</topology>
    </subcellularLocation>
</comment>
<reference evidence="17" key="1">
    <citation type="submission" date="2015-10" db="EMBL/GenBank/DDBJ databases">
        <title>Comparative mt genomics of the Tipuloidea (Diptera: Nematocera: Tipulomorpha) and its implications for the phylogeny of the Tipulomorpha.</title>
        <authorList>
            <person name="Zhang X."/>
            <person name="Kang Z."/>
            <person name="Mao M."/>
            <person name="Li X."/>
            <person name="Nakamura T."/>
            <person name="de Jong H."/>
            <person name="Wang M."/>
            <person name="Yang D."/>
        </authorList>
    </citation>
    <scope>NUCLEOTIDE SEQUENCE</scope>
</reference>
<evidence type="ECO:0000256" key="11">
    <source>
        <dbReference type="ARBA" id="ARBA00023027"/>
    </source>
</evidence>
<keyword evidence="12 17" id="KW-0496">Mitochondrion</keyword>
<protein>
    <recommendedName>
        <fullName evidence="4">NADH-ubiquinone oxidoreductase chain 6</fullName>
        <ecNumber evidence="3">7.1.1.2</ecNumber>
    </recommendedName>
    <alternativeName>
        <fullName evidence="14">NADH dehydrogenase subunit 6</fullName>
    </alternativeName>
</protein>
<evidence type="ECO:0000256" key="15">
    <source>
        <dbReference type="ARBA" id="ARBA00049551"/>
    </source>
</evidence>
<feature type="transmembrane region" description="Helical" evidence="16">
    <location>
        <begin position="49"/>
        <end position="72"/>
    </location>
</feature>
<comment type="similarity">
    <text evidence="2">Belongs to the complex I subunit 6 family.</text>
</comment>
<keyword evidence="8" id="KW-1278">Translocase</keyword>
<evidence type="ECO:0000256" key="2">
    <source>
        <dbReference type="ARBA" id="ARBA00005698"/>
    </source>
</evidence>
<evidence type="ECO:0000256" key="5">
    <source>
        <dbReference type="ARBA" id="ARBA00022448"/>
    </source>
</evidence>
<evidence type="ECO:0000256" key="13">
    <source>
        <dbReference type="ARBA" id="ARBA00023136"/>
    </source>
</evidence>
<keyword evidence="13 16" id="KW-0472">Membrane</keyword>
<dbReference type="GO" id="GO:0031966">
    <property type="term" value="C:mitochondrial membrane"/>
    <property type="evidence" value="ECO:0007669"/>
    <property type="project" value="UniProtKB-SubCell"/>
</dbReference>
<comment type="catalytic activity">
    <reaction evidence="15">
        <text>a ubiquinone + NADH + 5 H(+)(in) = a ubiquinol + NAD(+) + 4 H(+)(out)</text>
        <dbReference type="Rhea" id="RHEA:29091"/>
        <dbReference type="Rhea" id="RHEA-COMP:9565"/>
        <dbReference type="Rhea" id="RHEA-COMP:9566"/>
        <dbReference type="ChEBI" id="CHEBI:15378"/>
        <dbReference type="ChEBI" id="CHEBI:16389"/>
        <dbReference type="ChEBI" id="CHEBI:17976"/>
        <dbReference type="ChEBI" id="CHEBI:57540"/>
        <dbReference type="ChEBI" id="CHEBI:57945"/>
        <dbReference type="EC" id="7.1.1.2"/>
    </reaction>
</comment>
<dbReference type="InterPro" id="IPR050269">
    <property type="entry name" value="ComplexI_Subunit6"/>
</dbReference>
<keyword evidence="11" id="KW-0520">NAD</keyword>
<evidence type="ECO:0000256" key="3">
    <source>
        <dbReference type="ARBA" id="ARBA00012944"/>
    </source>
</evidence>
<keyword evidence="10 16" id="KW-1133">Transmembrane helix</keyword>
<proteinExistence type="inferred from homology"/>
<evidence type="ECO:0000256" key="12">
    <source>
        <dbReference type="ARBA" id="ARBA00023128"/>
    </source>
</evidence>
<evidence type="ECO:0000256" key="1">
    <source>
        <dbReference type="ARBA" id="ARBA00004225"/>
    </source>
</evidence>
<keyword evidence="7 16" id="KW-0812">Transmembrane</keyword>
<evidence type="ECO:0000256" key="10">
    <source>
        <dbReference type="ARBA" id="ARBA00022989"/>
    </source>
</evidence>
<keyword evidence="9" id="KW-0249">Electron transport</keyword>
<evidence type="ECO:0000256" key="9">
    <source>
        <dbReference type="ARBA" id="ARBA00022982"/>
    </source>
</evidence>
<feature type="transmembrane region" description="Helical" evidence="16">
    <location>
        <begin position="84"/>
        <end position="112"/>
    </location>
</feature>
<evidence type="ECO:0000256" key="16">
    <source>
        <dbReference type="SAM" id="Phobius"/>
    </source>
</evidence>
<keyword evidence="6" id="KW-0679">Respiratory chain</keyword>
<evidence type="ECO:0000256" key="7">
    <source>
        <dbReference type="ARBA" id="ARBA00022692"/>
    </source>
</evidence>
<gene>
    <name evidence="17" type="primary">ND6</name>
</gene>
<keyword evidence="5" id="KW-0813">Transport</keyword>
<evidence type="ECO:0000256" key="4">
    <source>
        <dbReference type="ARBA" id="ARBA00021095"/>
    </source>
</evidence>
<dbReference type="AlphaFoldDB" id="A0A191F7Q5"/>
<evidence type="ECO:0000256" key="6">
    <source>
        <dbReference type="ARBA" id="ARBA00022660"/>
    </source>
</evidence>
<evidence type="ECO:0000256" key="14">
    <source>
        <dbReference type="ARBA" id="ARBA00031019"/>
    </source>
</evidence>
<sequence length="174" mass="20268">MIQFLIASCSLAMSLMFMQMKHPLAMGIILLIQTFLICLMTGSFAKTFWFSYVLFLVFLGGMLVLFIYVTSLASNEMFMFSMKLFMTMMTIIIMMWIIIMMMDSSIITSMMMNNEMMSNMNMELYITENSINLNKLYNFPTNMITLLLINYLFLTLIIIVKITNNFQGPLRPKN</sequence>
<accession>A0A191F7Q5</accession>
<dbReference type="GO" id="GO:0008137">
    <property type="term" value="F:NADH dehydrogenase (ubiquinone) activity"/>
    <property type="evidence" value="ECO:0007669"/>
    <property type="project" value="UniProtKB-EC"/>
</dbReference>
<dbReference type="PANTHER" id="PTHR11435:SF1">
    <property type="entry name" value="NADH-UBIQUINONE OXIDOREDUCTASE CHAIN 6"/>
    <property type="match status" value="1"/>
</dbReference>
<organism evidence="17">
    <name type="scientific">Pedicia sp. ZK-2016</name>
    <dbReference type="NCBI Taxonomy" id="1808012"/>
    <lineage>
        <taxon>Eukaryota</taxon>
        <taxon>Metazoa</taxon>
        <taxon>Ecdysozoa</taxon>
        <taxon>Arthropoda</taxon>
        <taxon>Hexapoda</taxon>
        <taxon>Insecta</taxon>
        <taxon>Pterygota</taxon>
        <taxon>Neoptera</taxon>
        <taxon>Endopterygota</taxon>
        <taxon>Diptera</taxon>
        <taxon>Nematocera</taxon>
        <taxon>Tipuloidea</taxon>
        <taxon>Pedicia</taxon>
    </lineage>
</organism>
<dbReference type="EC" id="7.1.1.2" evidence="3"/>
<dbReference type="PANTHER" id="PTHR11435">
    <property type="entry name" value="NADH UBIQUINONE OXIDOREDUCTASE SUBUNIT ND6"/>
    <property type="match status" value="1"/>
</dbReference>
<dbReference type="EMBL" id="KT970062">
    <property type="protein sequence ID" value="AMN09039.1"/>
    <property type="molecule type" value="Genomic_DNA"/>
</dbReference>